<evidence type="ECO:0000256" key="3">
    <source>
        <dbReference type="ARBA" id="ARBA00012601"/>
    </source>
</evidence>
<feature type="signal peptide" evidence="9">
    <location>
        <begin position="1"/>
        <end position="22"/>
    </location>
</feature>
<evidence type="ECO:0000256" key="7">
    <source>
        <dbReference type="ARBA" id="ARBA00023295"/>
    </source>
</evidence>
<dbReference type="GO" id="GO:0030245">
    <property type="term" value="P:cellulose catabolic process"/>
    <property type="evidence" value="ECO:0007669"/>
    <property type="project" value="UniProtKB-KW"/>
</dbReference>
<dbReference type="Gene3D" id="2.40.40.10">
    <property type="entry name" value="RlpA-like domain"/>
    <property type="match status" value="1"/>
</dbReference>
<feature type="chain" id="PRO_5041986355" description="cellulase" evidence="9">
    <location>
        <begin position="23"/>
        <end position="235"/>
    </location>
</feature>
<dbReference type="EC" id="3.2.1.4" evidence="3"/>
<dbReference type="InterPro" id="IPR052288">
    <property type="entry name" value="GH45_Enzymes"/>
</dbReference>
<keyword evidence="8" id="KW-0624">Polysaccharide degradation</keyword>
<dbReference type="PANTHER" id="PTHR39730:SF1">
    <property type="entry name" value="ENDOGLUCANASE 1"/>
    <property type="match status" value="1"/>
</dbReference>
<dbReference type="PANTHER" id="PTHR39730">
    <property type="entry name" value="ENDOGLUCANASE 1"/>
    <property type="match status" value="1"/>
</dbReference>
<evidence type="ECO:0000256" key="8">
    <source>
        <dbReference type="ARBA" id="ARBA00023326"/>
    </source>
</evidence>
<proteinExistence type="inferred from homology"/>
<organism evidence="11 12">
    <name type="scientific">Cephalotrichum gorgonifer</name>
    <dbReference type="NCBI Taxonomy" id="2041049"/>
    <lineage>
        <taxon>Eukaryota</taxon>
        <taxon>Fungi</taxon>
        <taxon>Dikarya</taxon>
        <taxon>Ascomycota</taxon>
        <taxon>Pezizomycotina</taxon>
        <taxon>Sordariomycetes</taxon>
        <taxon>Hypocreomycetidae</taxon>
        <taxon>Microascales</taxon>
        <taxon>Microascaceae</taxon>
        <taxon>Cephalotrichum</taxon>
    </lineage>
</organism>
<evidence type="ECO:0000256" key="4">
    <source>
        <dbReference type="ARBA" id="ARBA00022801"/>
    </source>
</evidence>
<dbReference type="InterPro" id="IPR000334">
    <property type="entry name" value="Glyco_hydro_45"/>
</dbReference>
<accession>A0AAE8SX18</accession>
<keyword evidence="12" id="KW-1185">Reference proteome</keyword>
<evidence type="ECO:0000313" key="11">
    <source>
        <dbReference type="EMBL" id="SPO04380.1"/>
    </source>
</evidence>
<sequence>MLAKFLATASLFGIAASQTTLAKTFTGWNCCKPGCAAVSNNNILNSRGSVKVCDRDNNPLASDVGRGTSSTCEGANSDSGFLCHDYSPIPVSDELSYGFAIQVGGNINADNPNCCRCYELEWLDRNKKMIVQTVYPGGAAGDVRANDLIILTPGGGLGPVGRACSAQYGSGYNWGNNFGGISSAEGCSQLPERLQGGCYWRYNWAGGDVNGWEIVYRPIECPSRLTDISGCASNP</sequence>
<name>A0AAE8SX18_9PEZI</name>
<gene>
    <name evidence="11" type="ORF">DNG_07065</name>
</gene>
<evidence type="ECO:0000259" key="10">
    <source>
        <dbReference type="Pfam" id="PF02015"/>
    </source>
</evidence>
<evidence type="ECO:0000313" key="12">
    <source>
        <dbReference type="Proteomes" id="UP001187682"/>
    </source>
</evidence>
<protein>
    <recommendedName>
        <fullName evidence="3">cellulase</fullName>
        <ecNumber evidence="3">3.2.1.4</ecNumber>
    </recommendedName>
</protein>
<feature type="domain" description="Glycosyl hydrolases family 45 active site" evidence="10">
    <location>
        <begin position="27"/>
        <end position="231"/>
    </location>
</feature>
<dbReference type="EMBL" id="ONZQ02000010">
    <property type="protein sequence ID" value="SPO04380.1"/>
    <property type="molecule type" value="Genomic_DNA"/>
</dbReference>
<evidence type="ECO:0000256" key="9">
    <source>
        <dbReference type="SAM" id="SignalP"/>
    </source>
</evidence>
<dbReference type="GO" id="GO:0008810">
    <property type="term" value="F:cellulase activity"/>
    <property type="evidence" value="ECO:0007669"/>
    <property type="project" value="UniProtKB-EC"/>
</dbReference>
<dbReference type="AlphaFoldDB" id="A0AAE8SX18"/>
<keyword evidence="6" id="KW-0119">Carbohydrate metabolism</keyword>
<dbReference type="Proteomes" id="UP001187682">
    <property type="component" value="Unassembled WGS sequence"/>
</dbReference>
<comment type="caution">
    <text evidence="11">The sequence shown here is derived from an EMBL/GenBank/DDBJ whole genome shotgun (WGS) entry which is preliminary data.</text>
</comment>
<comment type="similarity">
    <text evidence="2">Belongs to the glycosyl hydrolase 45 (cellulase K) family.</text>
</comment>
<evidence type="ECO:0000256" key="6">
    <source>
        <dbReference type="ARBA" id="ARBA00023277"/>
    </source>
</evidence>
<evidence type="ECO:0000256" key="2">
    <source>
        <dbReference type="ARBA" id="ARBA00007793"/>
    </source>
</evidence>
<keyword evidence="7" id="KW-0326">Glycosidase</keyword>
<evidence type="ECO:0000256" key="5">
    <source>
        <dbReference type="ARBA" id="ARBA00023001"/>
    </source>
</evidence>
<comment type="catalytic activity">
    <reaction evidence="1">
        <text>Endohydrolysis of (1-&gt;4)-beta-D-glucosidic linkages in cellulose, lichenin and cereal beta-D-glucans.</text>
        <dbReference type="EC" id="3.2.1.4"/>
    </reaction>
</comment>
<keyword evidence="5" id="KW-0136">Cellulose degradation</keyword>
<keyword evidence="4" id="KW-0378">Hydrolase</keyword>
<reference evidence="11" key="1">
    <citation type="submission" date="2018-03" db="EMBL/GenBank/DDBJ databases">
        <authorList>
            <person name="Guldener U."/>
        </authorList>
    </citation>
    <scope>NUCLEOTIDE SEQUENCE</scope>
</reference>
<evidence type="ECO:0000256" key="1">
    <source>
        <dbReference type="ARBA" id="ARBA00000966"/>
    </source>
</evidence>
<dbReference type="SUPFAM" id="SSF50685">
    <property type="entry name" value="Barwin-like endoglucanases"/>
    <property type="match status" value="1"/>
</dbReference>
<dbReference type="Pfam" id="PF02015">
    <property type="entry name" value="Glyco_hydro_45"/>
    <property type="match status" value="1"/>
</dbReference>
<keyword evidence="9" id="KW-0732">Signal</keyword>
<dbReference type="InterPro" id="IPR036908">
    <property type="entry name" value="RlpA-like_sf"/>
</dbReference>